<evidence type="ECO:0008006" key="4">
    <source>
        <dbReference type="Google" id="ProtNLM"/>
    </source>
</evidence>
<keyword evidence="1" id="KW-0732">Signal</keyword>
<comment type="caution">
    <text evidence="2">The sequence shown here is derived from an EMBL/GenBank/DDBJ whole genome shotgun (WGS) entry which is preliminary data.</text>
</comment>
<dbReference type="EMBL" id="VMRJ01000001">
    <property type="protein sequence ID" value="TVT43296.1"/>
    <property type="molecule type" value="Genomic_DNA"/>
</dbReference>
<organism evidence="2 3">
    <name type="scientific">Hymenobacter setariae</name>
    <dbReference type="NCBI Taxonomy" id="2594794"/>
    <lineage>
        <taxon>Bacteria</taxon>
        <taxon>Pseudomonadati</taxon>
        <taxon>Bacteroidota</taxon>
        <taxon>Cytophagia</taxon>
        <taxon>Cytophagales</taxon>
        <taxon>Hymenobacteraceae</taxon>
        <taxon>Hymenobacter</taxon>
    </lineage>
</organism>
<accession>A0A558C3G9</accession>
<evidence type="ECO:0000256" key="1">
    <source>
        <dbReference type="SAM" id="SignalP"/>
    </source>
</evidence>
<keyword evidence="3" id="KW-1185">Reference proteome</keyword>
<name>A0A558C3G9_9BACT</name>
<feature type="chain" id="PRO_5022160203" description="DUF4374 domain-containing protein" evidence="1">
    <location>
        <begin position="22"/>
        <end position="411"/>
    </location>
</feature>
<evidence type="ECO:0000313" key="3">
    <source>
        <dbReference type="Proteomes" id="UP000317624"/>
    </source>
</evidence>
<dbReference type="SUPFAM" id="SSF75011">
    <property type="entry name" value="3-carboxy-cis,cis-mucoante lactonizing enzyme"/>
    <property type="match status" value="1"/>
</dbReference>
<dbReference type="Proteomes" id="UP000317624">
    <property type="component" value="Unassembled WGS sequence"/>
</dbReference>
<sequence>MKHLFSSARLALTIAAGLSLAACNKDNDDVTPVDPDAGKEYRFVRLLVADEQASTLTQLTPFDGSTASFSAKYPLATLYPTASGRYAAVLYQSQNLVEMFDTGLESHDGHADVKGTAKWAAISATSPKPTHFKSHDEETLIFNDGDGTLSVADEDDFHTPGAKFRVINAGLAAHHGAMAHFSNDTYAVTETQPGSTAPTGVRIINSTGGLVHAATLQTGSLHGNASDGENAVFGAWTTTANTSGSVLVVNKSGQQRLIANPASLGANRLGTILYAEGAKKFIGYSATKGAYLIDLAANSMTPIYDGTDAIQCKLDYAGKQLLVLTLGGQLRVYDLATNSLKQQGTVIPATPAADVYKPVLEASERFAYIAVPALGEVHQVQLDNLSAVTKHKVTARPVRLTLLGIETSESH</sequence>
<dbReference type="PROSITE" id="PS51257">
    <property type="entry name" value="PROKAR_LIPOPROTEIN"/>
    <property type="match status" value="1"/>
</dbReference>
<dbReference type="OrthoDB" id="60524at2"/>
<proteinExistence type="predicted"/>
<dbReference type="RefSeq" id="WP_144844655.1">
    <property type="nucleotide sequence ID" value="NZ_VMRJ01000001.1"/>
</dbReference>
<gene>
    <name evidence="2" type="ORF">FNT36_04185</name>
</gene>
<feature type="signal peptide" evidence="1">
    <location>
        <begin position="1"/>
        <end position="21"/>
    </location>
</feature>
<dbReference type="AlphaFoldDB" id="A0A558C3G9"/>
<protein>
    <recommendedName>
        <fullName evidence="4">DUF4374 domain-containing protein</fullName>
    </recommendedName>
</protein>
<evidence type="ECO:0000313" key="2">
    <source>
        <dbReference type="EMBL" id="TVT43296.1"/>
    </source>
</evidence>
<reference evidence="2 3" key="1">
    <citation type="submission" date="2019-07" db="EMBL/GenBank/DDBJ databases">
        <title>Hymenobacter sp. straun FUR1 Genome sequencing and assembly.</title>
        <authorList>
            <person name="Chhetri G."/>
        </authorList>
    </citation>
    <scope>NUCLEOTIDE SEQUENCE [LARGE SCALE GENOMIC DNA]</scope>
    <source>
        <strain evidence="2 3">Fur1</strain>
    </source>
</reference>